<dbReference type="Proteomes" id="UP000830768">
    <property type="component" value="Chromosome 4"/>
</dbReference>
<evidence type="ECO:0000313" key="2">
    <source>
        <dbReference type="Proteomes" id="UP000830768"/>
    </source>
</evidence>
<organism evidence="1 2">
    <name type="scientific">Fusarium solani subsp. cucurbitae</name>
    <name type="common">Neocosmosporum cucurbitae</name>
    <dbReference type="NCBI Taxonomy" id="2747967"/>
    <lineage>
        <taxon>Eukaryota</taxon>
        <taxon>Fungi</taxon>
        <taxon>Dikarya</taxon>
        <taxon>Ascomycota</taxon>
        <taxon>Pezizomycotina</taxon>
        <taxon>Sordariomycetes</taxon>
        <taxon>Hypocreomycetidae</taxon>
        <taxon>Hypocreales</taxon>
        <taxon>Nectriaceae</taxon>
        <taxon>Fusarium</taxon>
        <taxon>Fusarium solani species complex</taxon>
    </lineage>
</organism>
<name>A0ACD3YZ94_FUSSC</name>
<keyword evidence="2" id="KW-1185">Reference proteome</keyword>
<protein>
    <submittedName>
        <fullName evidence="1">Uncharacterized protein</fullName>
    </submittedName>
</protein>
<sequence>MYADITKPPAPLPTPQLKDIRPGILLLPPLSRRGHGPGLILLAHSSAEPLRIDQGVPSELVKWAKEGYTVVKLELNAFEGGESLDVMNEAVRALNQCEKCDKGKIGLVAYAPELWNKVASRLSEVPDIVSAIVYGNEIDSASLAPTTVPLLRHLAGQPVKPVPSQAAGVEYHYPKAQSHAFATPFHEHFSYSLESLSHTRNLQFLKPRMEGPYFDLEAIWEEHTYYEFADRSVEHTMSTMVQEPYVNHVPTLTGGVDREKLTHFYRNNFIFNNSADTELELISRTVGIDRVIDEFIFKFTHDQQIDWLLPGLPPTNIKAEVPFTAVVNVRGDRLYHEHISWDQGTVLRQLGLLPEYLPFPYVLPDGRAASNGSCFEYRVPVGGSETADKMRDRNGVSSNEMFKFEIRETKTVDEGVRQIQGCLTRSLDNRKPSRNMLASERQFNLQPHDQSSG</sequence>
<dbReference type="EMBL" id="CP090033">
    <property type="protein sequence ID" value="UPK94313.1"/>
    <property type="molecule type" value="Genomic_DNA"/>
</dbReference>
<gene>
    <name evidence="1" type="ORF">LCI18_005248</name>
</gene>
<evidence type="ECO:0000313" key="1">
    <source>
        <dbReference type="EMBL" id="UPK94313.1"/>
    </source>
</evidence>
<reference evidence="1" key="1">
    <citation type="submission" date="2021-11" db="EMBL/GenBank/DDBJ databases">
        <title>Fusarium solani-melongenae Genome sequencing and assembly.</title>
        <authorList>
            <person name="Xie S."/>
            <person name="Huang L."/>
            <person name="Zhang X."/>
        </authorList>
    </citation>
    <scope>NUCLEOTIDE SEQUENCE</scope>
    <source>
        <strain evidence="1">CRI 24-3</strain>
    </source>
</reference>
<proteinExistence type="predicted"/>
<accession>A0ACD3YZ94</accession>